<accession>A0A5P9NKC7</accession>
<protein>
    <submittedName>
        <fullName evidence="5">SDR family NAD(P)-dependent oxidoreductase</fullName>
    </submittedName>
</protein>
<proteinExistence type="inferred from homology"/>
<keyword evidence="6" id="KW-1185">Reference proteome</keyword>
<dbReference type="GO" id="GO:0016491">
    <property type="term" value="F:oxidoreductase activity"/>
    <property type="evidence" value="ECO:0007669"/>
    <property type="project" value="UniProtKB-KW"/>
</dbReference>
<dbReference type="Gene3D" id="3.40.50.720">
    <property type="entry name" value="NAD(P)-binding Rossmann-like Domain"/>
    <property type="match status" value="1"/>
</dbReference>
<organism evidence="5 6">
    <name type="scientific">Halioglobus maricola</name>
    <dbReference type="NCBI Taxonomy" id="2601894"/>
    <lineage>
        <taxon>Bacteria</taxon>
        <taxon>Pseudomonadati</taxon>
        <taxon>Pseudomonadota</taxon>
        <taxon>Gammaproteobacteria</taxon>
        <taxon>Cellvibrionales</taxon>
        <taxon>Halieaceae</taxon>
        <taxon>Halioglobus</taxon>
    </lineage>
</organism>
<evidence type="ECO:0000313" key="5">
    <source>
        <dbReference type="EMBL" id="QFU75936.1"/>
    </source>
</evidence>
<evidence type="ECO:0000256" key="4">
    <source>
        <dbReference type="RuleBase" id="RU000363"/>
    </source>
</evidence>
<sequence>MRNILVTGANKGIGLAVVEESLRRHADVQMLLCSRDPARGEQALATLIQRDASWRDRVSAVTLDVADEESVRRARGTLLAQQPNLTLHGIVNNAGLGLGTVAQTIDVNLLGIHHVCEAFAPLVGPGGRIVNVTSASAANFVANCSPERRAFFTDPDISWTQLADFVRTCGELEPARLAEFGFMSDSPYGFSKACANSYTLWLARQHPALYVNACTPGFIETDLGKEFLGTRSPAEAGMRPASEGAHVILELLFGQPRGTGHYYGSDALRSPMDRYRAPGSAEFTDRD</sequence>
<evidence type="ECO:0000256" key="2">
    <source>
        <dbReference type="ARBA" id="ARBA00022857"/>
    </source>
</evidence>
<dbReference type="AlphaFoldDB" id="A0A5P9NKC7"/>
<name>A0A5P9NKC7_9GAMM</name>
<evidence type="ECO:0000313" key="6">
    <source>
        <dbReference type="Proteomes" id="UP000326287"/>
    </source>
</evidence>
<evidence type="ECO:0000256" key="3">
    <source>
        <dbReference type="ARBA" id="ARBA00023002"/>
    </source>
</evidence>
<gene>
    <name evidence="5" type="ORF">EY643_09830</name>
</gene>
<reference evidence="5 6" key="1">
    <citation type="submission" date="2019-02" db="EMBL/GenBank/DDBJ databases">
        <authorList>
            <person name="Li S.-H."/>
        </authorList>
    </citation>
    <scope>NUCLEOTIDE SEQUENCE [LARGE SCALE GENOMIC DNA]</scope>
    <source>
        <strain evidence="5 6">IMCC14385</strain>
    </source>
</reference>
<evidence type="ECO:0000256" key="1">
    <source>
        <dbReference type="ARBA" id="ARBA00006484"/>
    </source>
</evidence>
<dbReference type="PRINTS" id="PR00081">
    <property type="entry name" value="GDHRDH"/>
</dbReference>
<dbReference type="RefSeq" id="WP_152662042.1">
    <property type="nucleotide sequence ID" value="NZ_CP036422.1"/>
</dbReference>
<dbReference type="KEGG" id="halc:EY643_09830"/>
<comment type="similarity">
    <text evidence="1 4">Belongs to the short-chain dehydrogenases/reductases (SDR) family.</text>
</comment>
<dbReference type="PANTHER" id="PTHR43963">
    <property type="entry name" value="CARBONYL REDUCTASE 1-RELATED"/>
    <property type="match status" value="1"/>
</dbReference>
<dbReference type="EMBL" id="CP036422">
    <property type="protein sequence ID" value="QFU75936.1"/>
    <property type="molecule type" value="Genomic_DNA"/>
</dbReference>
<keyword evidence="3" id="KW-0560">Oxidoreductase</keyword>
<dbReference type="Pfam" id="PF00106">
    <property type="entry name" value="adh_short"/>
    <property type="match status" value="1"/>
</dbReference>
<dbReference type="SUPFAM" id="SSF51735">
    <property type="entry name" value="NAD(P)-binding Rossmann-fold domains"/>
    <property type="match status" value="1"/>
</dbReference>
<dbReference type="InterPro" id="IPR002347">
    <property type="entry name" value="SDR_fam"/>
</dbReference>
<dbReference type="PANTHER" id="PTHR43963:SF6">
    <property type="entry name" value="CHAIN DEHYDROGENASE FAMILY PROTEIN, PUTATIVE (AFU_ORTHOLOGUE AFUA_3G15350)-RELATED"/>
    <property type="match status" value="1"/>
</dbReference>
<dbReference type="PRINTS" id="PR00080">
    <property type="entry name" value="SDRFAMILY"/>
</dbReference>
<dbReference type="InterPro" id="IPR036291">
    <property type="entry name" value="NAD(P)-bd_dom_sf"/>
</dbReference>
<dbReference type="Proteomes" id="UP000326287">
    <property type="component" value="Chromosome"/>
</dbReference>
<dbReference type="OrthoDB" id="109589at2"/>
<keyword evidence="2" id="KW-0521">NADP</keyword>